<dbReference type="FunFam" id="1.10.418.10:FF:000002">
    <property type="entry name" value="Microtubule-actin cross-linking factor 1"/>
    <property type="match status" value="1"/>
</dbReference>
<feature type="compositionally biased region" description="Polar residues" evidence="21">
    <location>
        <begin position="2983"/>
        <end position="2992"/>
    </location>
</feature>
<keyword evidence="26" id="KW-1185">Reference proteome</keyword>
<feature type="compositionally biased region" description="Basic and acidic residues" evidence="21">
    <location>
        <begin position="3741"/>
        <end position="3765"/>
    </location>
</feature>
<feature type="compositionally biased region" description="Basic and acidic residues" evidence="21">
    <location>
        <begin position="3327"/>
        <end position="3356"/>
    </location>
</feature>
<feature type="region of interest" description="Disordered" evidence="21">
    <location>
        <begin position="2955"/>
        <end position="3161"/>
    </location>
</feature>
<feature type="coiled-coil region" evidence="20">
    <location>
        <begin position="5316"/>
        <end position="5363"/>
    </location>
</feature>
<keyword evidence="13" id="KW-0106">Calcium</keyword>
<evidence type="ECO:0000256" key="16">
    <source>
        <dbReference type="ARBA" id="ARBA00023203"/>
    </source>
</evidence>
<dbReference type="GO" id="GO:0005198">
    <property type="term" value="F:structural molecule activity"/>
    <property type="evidence" value="ECO:0007669"/>
    <property type="project" value="TreeGrafter"/>
</dbReference>
<dbReference type="Gene3D" id="1.10.418.10">
    <property type="entry name" value="Calponin-like domain"/>
    <property type="match status" value="2"/>
</dbReference>
<dbReference type="RefSeq" id="XP_028277930.1">
    <property type="nucleotide sequence ID" value="XM_028422129.1"/>
</dbReference>
<dbReference type="OrthoDB" id="10016565at2759"/>
<evidence type="ECO:0000256" key="18">
    <source>
        <dbReference type="ARBA" id="ARBA00023273"/>
    </source>
</evidence>
<dbReference type="Pfam" id="PF21097">
    <property type="entry name" value="SR_plectin_7"/>
    <property type="match status" value="1"/>
</dbReference>
<dbReference type="SUPFAM" id="SSF143575">
    <property type="entry name" value="GAS2 domain-like"/>
    <property type="match status" value="1"/>
</dbReference>
<dbReference type="InterPro" id="IPR043197">
    <property type="entry name" value="Plakin"/>
</dbReference>
<feature type="compositionally biased region" description="Basic and acidic residues" evidence="21">
    <location>
        <begin position="3220"/>
        <end position="3274"/>
    </location>
</feature>
<feature type="compositionally biased region" description="Polar residues" evidence="21">
    <location>
        <begin position="3423"/>
        <end position="3453"/>
    </location>
</feature>
<evidence type="ECO:0000256" key="8">
    <source>
        <dbReference type="ARBA" id="ARBA00022614"/>
    </source>
</evidence>
<evidence type="ECO:0000256" key="6">
    <source>
        <dbReference type="ARBA" id="ARBA00022490"/>
    </source>
</evidence>
<evidence type="ECO:0000313" key="26">
    <source>
        <dbReference type="Proteomes" id="UP000515145"/>
    </source>
</evidence>
<reference evidence="27" key="1">
    <citation type="submission" date="2025-08" db="UniProtKB">
        <authorList>
            <consortium name="RefSeq"/>
        </authorList>
    </citation>
    <scope>IDENTIFICATION</scope>
</reference>
<feature type="domain" description="EF-hand" evidence="24">
    <location>
        <begin position="7287"/>
        <end position="7322"/>
    </location>
</feature>
<dbReference type="FunFam" id="1.10.238.10:FF:000013">
    <property type="entry name" value="Microtubule-actin cross-linking factor 1"/>
    <property type="match status" value="1"/>
</dbReference>
<feature type="compositionally biased region" description="Basic and acidic residues" evidence="21">
    <location>
        <begin position="7178"/>
        <end position="7189"/>
    </location>
</feature>
<feature type="compositionally biased region" description="Basic and acidic residues" evidence="21">
    <location>
        <begin position="3391"/>
        <end position="3402"/>
    </location>
</feature>
<dbReference type="GO" id="GO:0030054">
    <property type="term" value="C:cell junction"/>
    <property type="evidence" value="ECO:0007669"/>
    <property type="project" value="TreeGrafter"/>
</dbReference>
<feature type="coiled-coil region" evidence="20">
    <location>
        <begin position="5119"/>
        <end position="5181"/>
    </location>
</feature>
<dbReference type="FunFam" id="1.20.58.60:FF:000008">
    <property type="entry name" value="microtubule-actin cross-linking factor 1"/>
    <property type="match status" value="2"/>
</dbReference>
<feature type="coiled-coil region" evidence="20">
    <location>
        <begin position="764"/>
        <end position="791"/>
    </location>
</feature>
<dbReference type="FunFam" id="1.20.58.60:FF:000031">
    <property type="entry name" value="Microtubule-actin cross-linking factor 1"/>
    <property type="match status" value="1"/>
</dbReference>
<evidence type="ECO:0000256" key="2">
    <source>
        <dbReference type="ARBA" id="ARBA00004555"/>
    </source>
</evidence>
<dbReference type="Proteomes" id="UP000515145">
    <property type="component" value="Chromosome 2"/>
</dbReference>
<dbReference type="SMART" id="SM00054">
    <property type="entry name" value="EFh"/>
    <property type="match status" value="2"/>
</dbReference>
<feature type="compositionally biased region" description="Basic and acidic residues" evidence="21">
    <location>
        <begin position="3068"/>
        <end position="3088"/>
    </location>
</feature>
<dbReference type="PANTHER" id="PTHR23169">
    <property type="entry name" value="ENVOPLAKIN"/>
    <property type="match status" value="1"/>
</dbReference>
<name>A0A6P7JM23_9TELE</name>
<dbReference type="GO" id="GO:1990254">
    <property type="term" value="F:keratin filament binding"/>
    <property type="evidence" value="ECO:0007669"/>
    <property type="project" value="TreeGrafter"/>
</dbReference>
<sequence length="7704" mass="862011">MESSDDDTLSERSCVSEPSFRSERSGGSLSPCPSGLVGPPGDTLPWNLSKHERRKRKSQDSVLDPAERAVVRVADERDRVQKKTFTKWVNKHLIKVRKHITDLYEDLRDGHNLISLLEVLSGVTLQQKSGPPLKRAYASRAPPLILLGGEDEEEEGAQGPREKGRMRFHRLQNVQIALDFLKQRQVKLVNIRNDDITDGNPKLTLGLIWTIILHFQISEIYVCGESSDLTAKEKLLLWSQQATEGYPGLRCVNFTSSWSDGRMFNALLHRYRPDLIDMEVVSRQSNRENLEQAFEIAESLGVTRLLDAEDVDVPSPDEKSVITYVSSIYDAFPKIPEGGEGITAHEVDQRWSEYQSRFSSLLQWSRQHTAIMANKNFPQNPVELKALYNEYVHFKETEIPAKEIEKGHIEHLYKLLEVWIEFGRIKLPQGLHPNDLEEKWGILILEMLEREKALRPAVERLELLLQRANKIQNMALDCEEKLTLAKNTLQADMSRVESGEAVQCEKELACYLQDCESLIRQLNQELKVLRDEKYYQVEQLAFRVSCLQEELVSLRLQCSSVYRKGNFSQALGSTELTSQRAPESGLSLGQTLLGAVGAVGAMGAALLRRPMARSQLVAMSSSEDEGSLRFIYELLGWVEETQELLERAEWGADLPSVENNLHEHNNIHTAVEELMSGLQEARSYEAKVSPNFKSSYSETLAKLENQYCKLLEHSSWRLRSLESLHAFVSHCTEELIWLNEREEEEIAYDWSDSNTNMNVKRELYSEMRLELDEKRDVMRSLQETASRLCQENHPAKQTVEAYSAALQTQWQWVDQLCACVEQHLKDNTAYFQFMSDARDCESYLRQLQETIKRQYTCDRSSRLSKLEDLLQDSMEEKEQLIEYRSTVANLVGRAKTVVQLRPRSAESTLGATTPIKAICDYRQIETNVQITISRGEECVLEDNSQRTKWKVISPTGNEAWVPSVCFTVPPLNQEAIGTASRTEQLYQKVMSLWHQLHVNMKSVVSWHYLLKDIRTVSNWNLDTVRCQSPSERQHVLDHLVSQMADFLSDSKESSLFTPAERQELESEVQQAQQHCQDLLHNMETVEKDESVSRSYLSELQNITLRLNDAEQRLMRGIETLPPVRLSGDTAVNAVQIAEQEKLQSELESLRSSLGDVSRRCVSFFEEKPTSSTVPILRSELSHAVEKIDKMHNLSSVYLQKLKTVDVLIRNLDEAESQVRKYESRLSEEDIVSADTEAIQNLKDQLGKWQAELADQESIFQSLQSEVARAKEAGSQLSRLHPDRSPELERYHEKANQMAERWSGIKRQIDTRQTDLESLGSSLQQYRDGHSALIKWIEETTERQENTQPGQNDSKALSEQLSQQTALVAEIEQNQTKLDECQTHSKQYCTSVKDYELQLMTYRAFVESTHKSPVKRRRMHSSSDAITQEFMDLRTRYTALVTLTTQHVKYISDALRRLEEEEKEVEEEKQARVGQVSDLLGWVKGLQGRTGGPNAESSLAAQQAITEQLAAKKDQVAEAIRSTQVFLLSKQASKLSPEERAHVEAQLDELTSTYNQLCDSSTQQLQQLEQQLAKEEERKNKTSIAGVIDLGTVETFPVFQAAQRGLIDQDTCHALLEAQLVMGGLLQPDSPVSLSLDQGLTQGLIDPRTCQSLCELENALFLVEKSTCEQQNLLPVAAAMESGLIKQEVGLRILEFQMNTGGLRDVNGKMMTLEQAEDMRLLSPRTSAKLQSRLQHRELIDPNTAEKVNLQELQQRCVPDDDSCLLLLPVKQQPGGTVCLRSGRKVGIFRAVQEGLIDRKVTVRLLEAQLFAGGIADPRSGHRLTIDEAVRHGLMDQDLACTMLARQLQNGGILDPFSGERLDLEEAIRRDLLSPRLALLVLESLWAFMGVLWPETGELLPIAEALQQGVISTDLARNMLRQRHAIGALYNPETFQVLPLNQADEEALEPSVIRCLKNIHIPDVPCNMTQSGTPSLNRLSWGSSSSSSPTPSSPSPFSSPPGLVWETSPTDEIDPEEQAKQKLLFHLMTHSYVDAHTGRRLVLWDPELIEMVKVFDQAAAESSQVEPLNKKEFSLTDNGVSDMENTPGKSLEITGTSSLDETCDEEKDDQLLQKPSETLEADLAISDKDKKEDAEVKKEIFPQSSAELFREELSKGPAKMVATECEQQGSPDLDTRGTTVVRITATDPLKSEGVIEVETLKESMKTHEDINITHIVTDIRHSEVEAKKIKEDLPDTETHSKPAKSQIDVSGLPVDEQEEEAELERLVLELKQGGLMTDEGEKLLPDEAVAQGLLPGHTAVKLMAQAGLFGGFLDANSGESLSMEEVMQEGLLDEDLMWGVLKSDKTLAGIVDVEKRQIRGVKDAAQAGLIDPNTAARLLEAQVASGGIVDLRRDKKVSVTLAANLGLIEEGQREELVALEKAYKGKDTDSATSLKKASLQLQMEGVVDPETKSPVSLEQAIQRGLIRSEEAYQVLAQQVAQGGVIHHASGMRLPVSDAVDRGLVDRSIAPGLEELEWIYQGKVSPSSQPEAVIFQASTGAISDPDTGSKLTLTEAVSKGLLDENIACEVMASPTETQGLLDPQSAHIVPYSELVNQGKIDIETGKRFLEVKPFRGIHDEQTNEYLTLPEAVALQRVDPVPALRLLQSQADTGGIIDIGTGERLPLPEATRRGLVEHDMVKEIATKQVLKGGLIDPATGQRVASLSEAIAVGLISSDVASVIQENVPSVESDEDSTAVASSNDSYSPSIVMSALSPDSPANWSDVNTEVLSGTELSSLGVTQDDVEKLTNHPLFHGTTAEDKAEEAELVEEKSIIQADQSIDLLSMFASNVEKRIQQAIEEVKVPQKDSTKSGSLHKQESEERPSVCDDSKESECIVKDSVGETMQVHIHHTELQKEAGNRVNGESVKEESTLTIRHVSEDENLTVCVSAKITDGKESKDSIDLSNMNDEAAQIHKAVNEKGEGMEEEKAGKIAGLETKTDVEQSDQPLTFTSIESESKGKKKRKSKKKVKGKEAEREVQPLEIKHPSQIDQADVETEMKAAAVDGGTDKYKESQSDDQTSVEAPPNGENESRIDGKFRAEHDLAKKDQDAYPSSEQFLKATTEPETDATKIMPDKTKEKDEKSEKMEREEPEGPASFSQQPESSQEVKTSKEQALPMKSALPDEEKAALILKAKESILKKVFEKGVSEKQAADELQALRKEVGKKESTDVRGVKAQSLPAKVDRGESQAVRHDGVKRPNGLKEDLEDDKRKEEIINTEASDEREKSSFTEEDVQKGVETTSSVQPKETQLSKRSKKSKKSKIPKAADKAAAESEKLPTDSEVMTVAKPDSDNSDSKEQKVDRPTDVKATSDKAKDTQEAETSQTQEPLQQHTEVAEGAVREELSSDTSESTDVSHDVPCKEDIQPGAPLPDKTGGKGKKKKRQQPTNVKSTNIPQPKSSGKQQLKSAETTSGGTESLAVPESDTAPVSWGEEEDEASQGTASNKEGTTTTTGKSSLVRQECLEHDQRIVALVSMVRHIEVRLKQQQQQSVGRSLIALDDIIRQTETLDLELRDLEPEINKEVEAAEQLLKPQPKDVPPQLLLALEKDGRSLVRGYEAARALSDDILQSLKDHRDSYKDAVTAEQKSLGQQVESLLSWLRETEAQMDGGMAGMEKMKKAEKDDGHDQLTRQLNLCKDLQSSLMARTNEVNNLAFDIQVLISERAQDLGPEQSRQLLGQLQRLQRAFHRASGQAQAWADALSAQKEREEKRQHREKDRERQSVREREVVQQQKAECSQKLEGLTMWLAGAASLLASQKAGAESGDVSILQEKQKKLKDVKKDLQTKGEGIAEAIRSVEEFLAERGESLSPEERENLQGTLTKMKEQYSALTDSANTSLSELDTAINTTVQQNTQRAKAVEELQETQSQIDSLLTELSSLNQTCTRAAQEVPDTPFSQPEGAVMSHTEMLQAELQQLQAQQAQLLQITQSTRSLLEQPDSTVPPEEKRRLRAALDQLQAQHQDKLQACQDRLRKSEVLKDELTKFLQEHGSLGTWLEQCEQEFHSLGEGETDAQGLKNRLEEHRKLAEDVICHKADLRFVSISGQKVLDSVQGALEQVGGSDPALDGTKQLVTDKLQDANHRYTTLHTKSTELGGRLSGLLERYQQYQDEVVSLHSWLSTQEQNQSIAKPSGETDPQNLQNILRQVQLLQDELAERSVQLEKVKRAGRDLVSTDESPSLKAVDILCAADGLEKRFGSLSASVSERAEQLQTAVAQSVSVQEGLKGLLSWLDKLVLNPGPVEPTAQAVQEALTQNQKLRQELLSRQGSVEATRDSVSKLLQSSDASTASGLQGSLDKLTQRYTAAQASQAEREAELKGLLPRLESHERLGTDLQVFTQSRLKALCPAGQPDRSVDDYRQTVEEVKSELEQEACQLKSFCNLGTELSQSKAFSNTQSLLDKVKGVSEEFNHLEENVNERFAAIQACEQQLLQFRGLSGSLTRWLQSAQDQLPSKEANLNTESLQRRVQQLKDLLTDWESQGSRVQELNKTGSELESVIIDITAPSTKSGAPHINGSAGPSSVNGIHTCKDLTELQVAVSDVNSRYDTLGGELKERLGRQQASLELRQKARQGTEELKSWLTDREQSLKQCQTASPSKPEVVRAQAQENKALLSELAEHSGKVAELKSALRKLIADNPDSPEADTWSQQLQEIDTRWQTANQTAAQRQTELETCADRLGSFTSAASQLGPWLREKELMMSVLGPLSIDPNMLNTQKQQVQFMLREFETRRPQFEQLTQSAEGILSQTGDSAQDSSDLAEVRSELGSISQQWDDLTNRLTQRSNHIDQAQGTSERYQALLRELSASVSALSERLDAQASLSAQPEALKRRLQETGEIRSELERRRTELAEAERLCQELSAIVAEPYLKEELSKRLESVSGPLRSLEERAADGLSQLQAALSSTQQFQQMFEELRSWLDRQAEPRESSSASLPCQPEAIRSLLAQTDELQRGIASQRGSYELIQAEGVSLLATLPAGGDERSTLQSRLVSLRQDWEGLNHRISDHEARLKTTLSKAETYQQHKAELIPWLADCDEKDGEIHPSLDSAALEEALQKARGLSLDLERRQPLLEAFNTAADQLLEQCCIGEEEVRDEKAQLNRRVDGLGERLHNRTSQLEELASRLKEFEEGRQAVDRRLEAAKHQIEVQEALGPQACSAKSLERLRSQQESLRSLQPQVVYLRDLAQGLVQDAPQTPGGSTEGAQRLQEQAKETEEEYDNVTDKIEQCCSSLESRLQGVGEVQAHVRDVFSRLADLDDELDSLSPVGRDADSLASQADALKGFLSRLSNLRTELEGHSSECNNMLRREGSSPDLLALRRETEALSRQAGKLSERGQARLDQIEDAADRVRDFYRLVAELQGLLGRAEEGLNAQGMVGTEVEMIKQQLQEFKAVEREQVDSIQPKLQHINAVGQGLIQSAAKHTDTQALEHDLETTNLRWNSLNKRVAERIAQLQEALLHCGKFQDALEPLLSWLSDTEELVTNQRPPSAEYRVVKAQIQEQKLLQRLLDDRRPTVEMIRVEGERIAATADTQDREKIQTQLQSLAERWSDLLGKAGARQRQLEELQGLALQFHEALEPLGEWLSATERRMSSAEPMGTQTTKITQQIIKHKALQEDVSSREAAVDHLESLSQSLMPLSCTADRDWLSERVGAVRSGHSELTDWGLRRAGLLEQALANAQLFGEEEVEVLNWLAEVAQRLAQVSVQSYQPQPLAEQHKHTLSLNEEILSRKKTVDQAIKNGQALLKQTTGEEVLLIQEKLDGIKSRYAEMTAGSSKALRTLEQALQLSTRFASAHDDLNQWLDSVEAELNNVEPDATPVYQERQKELKKVSAEKRLVLDTVNEVGSALLDLVPWRAREGLDRLVADANQRFRQADETITQRVQLVQAAIQRSQQYEEAVDAELAWVGETERKLGSLGPLSLEPDVTVAQLQVQRAFNIDIIRHKDTVDQLLGTRDDILETCSDAQKDALMVKTDSLSARYDTVSQSHSERFSALEQAQVLVARFWETYEELEPWLGETETLITQLPPPAIDTDALRLQQDQMRLLRESIAEHKPHIDKLLKIGPQLAELSLHEGASVTQRYAVAERRYLAIKEEVKGRATALDEAVSQSAQLVEFHDKMDPLLETLEGAVQRLRQPPPVAAEVEKIREQLAEHRAQGLELDKLLPSFSALCARGEELIGRAAHDDPAAQAVRSRLLRLRSLWDEIRQRAEDREGKLNDVLDLAGKFWADVAALLSTLRDSQDIVRELEDPGVDPSLIKQQIEAAEAIKAETDGLREELEFVRTLGADLIFACGETEKPEVKKTIDEMNAAWEGLNRTWRERMERLEEAMTASVQYQDALQSMFDYLDNAVIKLCEMSTVGTDLGTVKQQIEELKQYKVEVYQQQIDMEKLCHQGELLLKKVSDQTDRDMIQEPLTELRHLWDNLGDKITQRQHKLEAALLALGQFQHALSELQAWLSHTHTTLDTQRPVNSDPKAIEIELAKHHVLRNDVLSHHATVETVNSAGAELLESSPGDEASHLRDQLDQLNQSWESLLLKTQERQKLLEAALQQAEGFHGELEEFLQWLRRTESQLSAAKPTGGLPETAREQLQQHMELQAQLTQRADQYHRLLDQGESMLLARGGEEAGPGTTQTQQNLAMLQNKWGSLNTKIDDRRGKLEEALSLATGFQTSLQDTINWLTQAEQTLNMAQPPSLILDTVLFQIDEHKVFVNEVNTHREQVLALEKAGSQLRFASLKQDVVLIKNLLLSVQARWDKLVQRSLDRGRHLDEARKRAKQFHEAWRKLTDWLEEAEKRLDSELEISNEPDKIKVQLAKHKEFQKALGSKQPVYDTTVRSGRAMRDKAQLPADTQKLDHLVGEVRDKWDTVCGKSVERQHKLEEALLFSGQFAEALQALVDWLYRVEPQLAEDQPVHGDLDLVSNLMDSHKAFQKDLGKRTSSVQALKRSARELMDTGRDDTAWVKVQLQELSNRWDTVCALSVTKQTRLQQALKQAEEFRTAVQVLLEWLSEAEQTLRFRGVLPEEAETLQALLHTHRDFMSTVEEKRADVNKAAGMGEGILTVCHPDSITTIKHWITIIRARFEEVLTWAKQHEQRLETALNEVLNNANLLEELLSWLQWAETTLVQRDTEPLPQDIPQLKTLITEHQMFMEEMTRKQPDVDKVTKSYKRKPAEHPSSLAERRGARKHQQQHQQQQQQQAAMQLSGGNPRLNQLCARWQQVWLLALDRQRKLNDALDRLEELKEFANFDFDVWRKKYMRWMNHKKSRVMDFFRRIDKDQDGKITRQEFIDGILASKFPTSKLEMSAVADIFDRDGDGYIDYYEFVAALHPNKDAYRPTTDADKIEDEVTRQVAQCKCAKRFQVEQIGENKYRFFLGNQFGDSQQLRLVRILRSTVMVRVGGGWMALDEFLVKNDPCRVQHPGLKILRSDSSSSISSRIVTVTPGYFCCRARGRTNLELREKFILPEGASQGLAAFRSRGRRSKPGSRNASPTRSSSSASHSGASLPSAPSAPATPTASASSRSSHTHSRDYAKPWLAHSKTPTPTKCHCCPDLGHSYTTPGHEGATSGSKLKRPTFHSSRGSLTGENGGSTHASKSRTDPKRGASTASGPTSRAGSRAGSRASSRRGSDASDTSELQDARSVCSDTSDTPRRPGSGAKPSKIPTISKKAPSPKTPSSAKK</sequence>
<dbReference type="GO" id="GO:0008017">
    <property type="term" value="F:microtubule binding"/>
    <property type="evidence" value="ECO:0007669"/>
    <property type="project" value="InterPro"/>
</dbReference>
<keyword evidence="9" id="KW-0879">Wnt signaling pathway</keyword>
<feature type="compositionally biased region" description="Basic residues" evidence="21">
    <location>
        <begin position="2998"/>
        <end position="3009"/>
    </location>
</feature>
<dbReference type="CTD" id="562190"/>
<dbReference type="InterPro" id="IPR001589">
    <property type="entry name" value="Actinin_actin-bd_CS"/>
</dbReference>
<organism evidence="26 27">
    <name type="scientific">Parambassis ranga</name>
    <name type="common">Indian glassy fish</name>
    <dbReference type="NCBI Taxonomy" id="210632"/>
    <lineage>
        <taxon>Eukaryota</taxon>
        <taxon>Metazoa</taxon>
        <taxon>Chordata</taxon>
        <taxon>Craniata</taxon>
        <taxon>Vertebrata</taxon>
        <taxon>Euteleostomi</taxon>
        <taxon>Actinopterygii</taxon>
        <taxon>Neopterygii</taxon>
        <taxon>Teleostei</taxon>
        <taxon>Neoteleostei</taxon>
        <taxon>Acanthomorphata</taxon>
        <taxon>Ovalentaria</taxon>
        <taxon>Ambassidae</taxon>
        <taxon>Parambassis</taxon>
    </lineage>
</organism>
<dbReference type="InterPro" id="IPR001715">
    <property type="entry name" value="CH_dom"/>
</dbReference>
<keyword evidence="8" id="KW-0433">Leucine-rich repeat</keyword>
<feature type="region of interest" description="Disordered" evidence="21">
    <location>
        <begin position="5220"/>
        <end position="5248"/>
    </location>
</feature>
<evidence type="ECO:0000256" key="21">
    <source>
        <dbReference type="SAM" id="MobiDB-lite"/>
    </source>
</evidence>
<evidence type="ECO:0000256" key="15">
    <source>
        <dbReference type="ARBA" id="ARBA00023136"/>
    </source>
</evidence>
<feature type="coiled-coil region" evidence="20">
    <location>
        <begin position="4487"/>
        <end position="4514"/>
    </location>
</feature>
<dbReference type="SMART" id="SM00033">
    <property type="entry name" value="CH"/>
    <property type="match status" value="2"/>
</dbReference>
<feature type="compositionally biased region" description="Basic and acidic residues" evidence="21">
    <location>
        <begin position="3198"/>
        <end position="3211"/>
    </location>
</feature>
<feature type="compositionally biased region" description="Low complexity" evidence="21">
    <location>
        <begin position="7682"/>
        <end position="7704"/>
    </location>
</feature>
<keyword evidence="18" id="KW-0966">Cell projection</keyword>
<proteinExistence type="predicted"/>
<feature type="region of interest" description="Disordered" evidence="21">
    <location>
        <begin position="7497"/>
        <end position="7554"/>
    </location>
</feature>
<feature type="compositionally biased region" description="Polar residues" evidence="21">
    <location>
        <begin position="3358"/>
        <end position="3371"/>
    </location>
</feature>
<dbReference type="InterPro" id="IPR002017">
    <property type="entry name" value="Spectrin_repeat"/>
</dbReference>
<dbReference type="FunFam" id="1.20.58.60:FF:000048">
    <property type="entry name" value="microtubule-actin cross-linking factor 1 isoform X3"/>
    <property type="match status" value="1"/>
</dbReference>
<keyword evidence="5" id="KW-1003">Cell membrane</keyword>
<evidence type="ECO:0000256" key="4">
    <source>
        <dbReference type="ARBA" id="ARBA00022443"/>
    </source>
</evidence>
<evidence type="ECO:0000256" key="5">
    <source>
        <dbReference type="ARBA" id="ARBA00022475"/>
    </source>
</evidence>
<feature type="compositionally biased region" description="Polar residues" evidence="21">
    <location>
        <begin position="3276"/>
        <end position="3287"/>
    </location>
</feature>
<keyword evidence="17" id="KW-0206">Cytoskeleton</keyword>
<dbReference type="SMART" id="SM00250">
    <property type="entry name" value="PLEC"/>
    <property type="match status" value="18"/>
</dbReference>
<dbReference type="Gene3D" id="3.90.1290.10">
    <property type="entry name" value="Plakin repeat"/>
    <property type="match status" value="5"/>
</dbReference>
<feature type="coiled-coil region" evidence="20">
    <location>
        <begin position="4642"/>
        <end position="4669"/>
    </location>
</feature>
<feature type="compositionally biased region" description="Polar residues" evidence="21">
    <location>
        <begin position="5222"/>
        <end position="5232"/>
    </location>
</feature>
<dbReference type="GO" id="GO:0005794">
    <property type="term" value="C:Golgi apparatus"/>
    <property type="evidence" value="ECO:0007669"/>
    <property type="project" value="UniProtKB-SubCell"/>
</dbReference>
<feature type="compositionally biased region" description="Basic residues" evidence="21">
    <location>
        <begin position="3291"/>
        <end position="3301"/>
    </location>
</feature>
<dbReference type="InterPro" id="IPR001452">
    <property type="entry name" value="SH3_domain"/>
</dbReference>
<evidence type="ECO:0000256" key="13">
    <source>
        <dbReference type="ARBA" id="ARBA00022837"/>
    </source>
</evidence>
<feature type="compositionally biased region" description="Basic and acidic residues" evidence="21">
    <location>
        <begin position="2955"/>
        <end position="2969"/>
    </location>
</feature>
<dbReference type="FunFam" id="1.20.58.60:FF:000016">
    <property type="entry name" value="Microtubule-actin cross-linking factor 1"/>
    <property type="match status" value="1"/>
</dbReference>
<feature type="region of interest" description="Disordered" evidence="21">
    <location>
        <begin position="2232"/>
        <end position="2253"/>
    </location>
</feature>
<evidence type="ECO:0000256" key="12">
    <source>
        <dbReference type="ARBA" id="ARBA00022737"/>
    </source>
</evidence>
<feature type="domain" description="SH3" evidence="22">
    <location>
        <begin position="910"/>
        <end position="971"/>
    </location>
</feature>
<accession>A0A6P7JM23</accession>
<feature type="domain" description="GAR" evidence="25">
    <location>
        <begin position="7363"/>
        <end position="7441"/>
    </location>
</feature>
<evidence type="ECO:0000256" key="3">
    <source>
        <dbReference type="ARBA" id="ARBA00004632"/>
    </source>
</evidence>
<keyword evidence="14" id="KW-0333">Golgi apparatus</keyword>
<feature type="region of interest" description="Disordered" evidence="21">
    <location>
        <begin position="2074"/>
        <end position="2094"/>
    </location>
</feature>
<feature type="compositionally biased region" description="Low complexity" evidence="21">
    <location>
        <begin position="7509"/>
        <end position="7547"/>
    </location>
</feature>
<keyword evidence="16" id="KW-0009">Actin-binding</keyword>
<dbReference type="FunFam" id="1.20.58.60:FF:000141">
    <property type="entry name" value="Microtubule-actin cross-linking factor 1"/>
    <property type="match status" value="1"/>
</dbReference>
<dbReference type="CDD" id="cd00051">
    <property type="entry name" value="EFh"/>
    <property type="match status" value="1"/>
</dbReference>
<dbReference type="InterPro" id="IPR011992">
    <property type="entry name" value="EF-hand-dom_pair"/>
</dbReference>
<feature type="domain" description="EF-hand" evidence="24">
    <location>
        <begin position="7323"/>
        <end position="7358"/>
    </location>
</feature>
<dbReference type="Gene3D" id="1.20.58.1060">
    <property type="match status" value="1"/>
</dbReference>
<feature type="domain" description="Calponin-homology (CH)" evidence="23">
    <location>
        <begin position="79"/>
        <end position="216"/>
    </location>
</feature>
<dbReference type="Pfam" id="PF17902">
    <property type="entry name" value="SH3_10"/>
    <property type="match status" value="1"/>
</dbReference>
<protein>
    <submittedName>
        <fullName evidence="27">Microtubule-actin cross-linking factor 1 isoform X1</fullName>
    </submittedName>
</protein>
<dbReference type="InterPro" id="IPR036872">
    <property type="entry name" value="CH_dom_sf"/>
</dbReference>
<dbReference type="FunFam" id="1.20.58.60:FF:000488">
    <property type="entry name" value="Microtubule actin crosslinking factor 1a"/>
    <property type="match status" value="1"/>
</dbReference>
<feature type="domain" description="Calponin-homology (CH)" evidence="23">
    <location>
        <begin position="229"/>
        <end position="333"/>
    </location>
</feature>
<evidence type="ECO:0000256" key="9">
    <source>
        <dbReference type="ARBA" id="ARBA00022687"/>
    </source>
</evidence>
<dbReference type="PROSITE" id="PS00018">
    <property type="entry name" value="EF_HAND_1"/>
    <property type="match status" value="2"/>
</dbReference>
<dbReference type="InterPro" id="IPR001101">
    <property type="entry name" value="Plectin_repeat"/>
</dbReference>
<dbReference type="Gene3D" id="3.30.920.20">
    <property type="entry name" value="Gas2-like domain"/>
    <property type="match status" value="1"/>
</dbReference>
<dbReference type="SUPFAM" id="SSF47576">
    <property type="entry name" value="Calponin-homology domain, CH-domain"/>
    <property type="match status" value="1"/>
</dbReference>
<dbReference type="InterPro" id="IPR041615">
    <property type="entry name" value="Desmoplakin_SH3"/>
</dbReference>
<dbReference type="InterPro" id="IPR049538">
    <property type="entry name" value="PCN-like_spectrin-like_rpt"/>
</dbReference>
<feature type="compositionally biased region" description="Polar residues" evidence="21">
    <location>
        <begin position="1345"/>
        <end position="1360"/>
    </location>
</feature>
<feature type="region of interest" description="Disordered" evidence="21">
    <location>
        <begin position="2842"/>
        <end position="2869"/>
    </location>
</feature>
<feature type="compositionally biased region" description="Basic and acidic residues" evidence="21">
    <location>
        <begin position="3303"/>
        <end position="3317"/>
    </location>
</feature>
<dbReference type="GO" id="GO:0005874">
    <property type="term" value="C:microtubule"/>
    <property type="evidence" value="ECO:0007669"/>
    <property type="project" value="UniProtKB-KW"/>
</dbReference>
<evidence type="ECO:0000259" key="25">
    <source>
        <dbReference type="PROSITE" id="PS51460"/>
    </source>
</evidence>
<dbReference type="FunFam" id="1.20.58.60:FF:000014">
    <property type="entry name" value="microtubule-actin cross-linking factor 1"/>
    <property type="match status" value="1"/>
</dbReference>
<dbReference type="GeneID" id="114446482"/>
<evidence type="ECO:0000256" key="7">
    <source>
        <dbReference type="ARBA" id="ARBA00022553"/>
    </source>
</evidence>
<feature type="compositionally biased region" description="Low complexity" evidence="21">
    <location>
        <begin position="25"/>
        <end position="41"/>
    </location>
</feature>
<dbReference type="Pfam" id="PF13499">
    <property type="entry name" value="EF-hand_7"/>
    <property type="match status" value="1"/>
</dbReference>
<dbReference type="Pfam" id="PF00681">
    <property type="entry name" value="Plectin"/>
    <property type="match status" value="8"/>
</dbReference>
<dbReference type="GO" id="GO:0003779">
    <property type="term" value="F:actin binding"/>
    <property type="evidence" value="ECO:0007669"/>
    <property type="project" value="UniProtKB-KW"/>
</dbReference>
<dbReference type="GO" id="GO:0045095">
    <property type="term" value="C:keratin filament"/>
    <property type="evidence" value="ECO:0007669"/>
    <property type="project" value="TreeGrafter"/>
</dbReference>
<dbReference type="InterPro" id="IPR036534">
    <property type="entry name" value="GAR_dom_sf"/>
</dbReference>
<dbReference type="SMART" id="SM00150">
    <property type="entry name" value="SPEC"/>
    <property type="match status" value="35"/>
</dbReference>
<feature type="coiled-coil region" evidence="20">
    <location>
        <begin position="1204"/>
        <end position="1272"/>
    </location>
</feature>
<feature type="compositionally biased region" description="Polar residues" evidence="21">
    <location>
        <begin position="7600"/>
        <end position="7617"/>
    </location>
</feature>
<dbReference type="PROSITE" id="PS50222">
    <property type="entry name" value="EF_HAND_2"/>
    <property type="match status" value="2"/>
</dbReference>
<dbReference type="SUPFAM" id="SSF46966">
    <property type="entry name" value="Spectrin repeat"/>
    <property type="match status" value="28"/>
</dbReference>
<dbReference type="PROSITE" id="PS50002">
    <property type="entry name" value="SH3"/>
    <property type="match status" value="1"/>
</dbReference>
<feature type="coiled-coil region" evidence="20">
    <location>
        <begin position="1447"/>
        <end position="1474"/>
    </location>
</feature>
<dbReference type="InterPro" id="IPR035915">
    <property type="entry name" value="Plakin_repeat_sf"/>
</dbReference>
<dbReference type="FunFam" id="1.20.58.60:FF:000009">
    <property type="entry name" value="dystonin isoform X1"/>
    <property type="match status" value="1"/>
</dbReference>
<keyword evidence="6" id="KW-0963">Cytoplasm</keyword>
<dbReference type="Pfam" id="PF00435">
    <property type="entry name" value="Spectrin"/>
    <property type="match status" value="17"/>
</dbReference>
<feature type="compositionally biased region" description="Basic and acidic residues" evidence="21">
    <location>
        <begin position="3010"/>
        <end position="3026"/>
    </location>
</feature>
<dbReference type="PROSITE" id="PS00020">
    <property type="entry name" value="ACTININ_2"/>
    <property type="match status" value="1"/>
</dbReference>
<dbReference type="InParanoid" id="A0A6P7JM23"/>
<dbReference type="FunFam" id="1.20.58.60:FF:000012">
    <property type="entry name" value="Microtubule-actin cross-linking factor 1"/>
    <property type="match status" value="1"/>
</dbReference>
<feature type="region of interest" description="Disordered" evidence="21">
    <location>
        <begin position="3198"/>
        <end position="3497"/>
    </location>
</feature>
<dbReference type="InterPro" id="IPR002048">
    <property type="entry name" value="EF_hand_dom"/>
</dbReference>
<feature type="compositionally biased region" description="Basic and acidic residues" evidence="21">
    <location>
        <begin position="3111"/>
        <end position="3127"/>
    </location>
</feature>
<dbReference type="Pfam" id="PF00307">
    <property type="entry name" value="CH"/>
    <property type="match status" value="2"/>
</dbReference>
<dbReference type="Gene3D" id="2.30.30.40">
    <property type="entry name" value="SH3 Domains"/>
    <property type="match status" value="1"/>
</dbReference>
<feature type="region of interest" description="Disordered" evidence="21">
    <location>
        <begin position="1341"/>
        <end position="1360"/>
    </location>
</feature>
<dbReference type="InterPro" id="IPR018159">
    <property type="entry name" value="Spectrin/alpha-actinin"/>
</dbReference>
<evidence type="ECO:0000256" key="17">
    <source>
        <dbReference type="ARBA" id="ARBA00023212"/>
    </source>
</evidence>
<keyword evidence="7" id="KW-0597">Phosphoprotein</keyword>
<keyword evidence="11" id="KW-0479">Metal-binding</keyword>
<evidence type="ECO:0000256" key="1">
    <source>
        <dbReference type="ARBA" id="ARBA00004245"/>
    </source>
</evidence>
<feature type="coiled-coil region" evidence="20">
    <location>
        <begin position="3850"/>
        <end position="4003"/>
    </location>
</feature>
<dbReference type="InterPro" id="IPR041573">
    <property type="entry name" value="Desmoplakin_Spectrin-like"/>
</dbReference>
<feature type="region of interest" description="Disordered" evidence="21">
    <location>
        <begin position="7584"/>
        <end position="7704"/>
    </location>
</feature>
<dbReference type="SUPFAM" id="SSF47473">
    <property type="entry name" value="EF-hand"/>
    <property type="match status" value="1"/>
</dbReference>
<feature type="coiled-coil region" evidence="20">
    <location>
        <begin position="1557"/>
        <end position="1584"/>
    </location>
</feature>
<feature type="region of interest" description="Disordered" evidence="21">
    <location>
        <begin position="3731"/>
        <end position="3765"/>
    </location>
</feature>
<keyword evidence="4 19" id="KW-0728">SH3 domain</keyword>
<dbReference type="GO" id="GO:0042060">
    <property type="term" value="P:wound healing"/>
    <property type="evidence" value="ECO:0007669"/>
    <property type="project" value="TreeGrafter"/>
</dbReference>
<keyword evidence="12" id="KW-0677">Repeat</keyword>
<dbReference type="InterPro" id="IPR018247">
    <property type="entry name" value="EF_Hand_1_Ca_BS"/>
</dbReference>
<feature type="region of interest" description="Disordered" evidence="21">
    <location>
        <begin position="1"/>
        <end position="64"/>
    </location>
</feature>
<dbReference type="PANTHER" id="PTHR23169:SF25">
    <property type="entry name" value="MICROTUBULE-ACTIN CROSS-LINKING FACTOR 1, ISOFORMS 1_2_3_4_5"/>
    <property type="match status" value="1"/>
</dbReference>
<feature type="compositionally biased region" description="Polar residues" evidence="21">
    <location>
        <begin position="3135"/>
        <end position="3146"/>
    </location>
</feature>
<comment type="subcellular location">
    <subcellularLocation>
        <location evidence="3">Cell projection</location>
        <location evidence="3">Ruffle membrane</location>
    </subcellularLocation>
    <subcellularLocation>
        <location evidence="1">Cytoplasm</location>
        <location evidence="1">Cytoskeleton</location>
    </subcellularLocation>
    <subcellularLocation>
        <location evidence="2">Golgi apparatus</location>
    </subcellularLocation>
</comment>
<dbReference type="FunFam" id="1.20.58.60:FF:000001">
    <property type="entry name" value="Microtubule-actin cross-linking factor 1"/>
    <property type="match status" value="3"/>
</dbReference>
<dbReference type="CDD" id="cd00176">
    <property type="entry name" value="SPEC"/>
    <property type="match status" value="16"/>
</dbReference>
<dbReference type="Pfam" id="PF18373">
    <property type="entry name" value="Spectrin_2"/>
    <property type="match status" value="1"/>
</dbReference>
<dbReference type="FunFam" id="1.20.58.60:FF:000092">
    <property type="entry name" value="microtubule-actin cross-linking factor 1 isoform X2"/>
    <property type="match status" value="1"/>
</dbReference>
<dbReference type="PROSITE" id="PS50021">
    <property type="entry name" value="CH"/>
    <property type="match status" value="2"/>
</dbReference>
<dbReference type="GO" id="GO:0005509">
    <property type="term" value="F:calcium ion binding"/>
    <property type="evidence" value="ECO:0007669"/>
    <property type="project" value="InterPro"/>
</dbReference>
<gene>
    <name evidence="27" type="primary">macf1a</name>
</gene>
<dbReference type="SUPFAM" id="SSF75399">
    <property type="entry name" value="Plakin repeat"/>
    <property type="match status" value="6"/>
</dbReference>
<dbReference type="SMART" id="SM00243">
    <property type="entry name" value="GAS2"/>
    <property type="match status" value="1"/>
</dbReference>
<dbReference type="GO" id="GO:0032587">
    <property type="term" value="C:ruffle membrane"/>
    <property type="evidence" value="ECO:0007669"/>
    <property type="project" value="UniProtKB-SubCell"/>
</dbReference>
<dbReference type="PROSITE" id="PS00019">
    <property type="entry name" value="ACTININ_1"/>
    <property type="match status" value="1"/>
</dbReference>
<feature type="region of interest" description="Disordered" evidence="21">
    <location>
        <begin position="1974"/>
        <end position="2009"/>
    </location>
</feature>
<dbReference type="Gene3D" id="1.20.58.60">
    <property type="match status" value="33"/>
</dbReference>
<dbReference type="CDD" id="cd21188">
    <property type="entry name" value="CH_PLEC-like_rpt1"/>
    <property type="match status" value="1"/>
</dbReference>
<feature type="compositionally biased region" description="Low complexity" evidence="21">
    <location>
        <begin position="7631"/>
        <end position="7646"/>
    </location>
</feature>
<feature type="region of interest" description="Disordered" evidence="21">
    <location>
        <begin position="7178"/>
        <end position="7227"/>
    </location>
</feature>
<feature type="coiled-coil region" evidence="20">
    <location>
        <begin position="1061"/>
        <end position="1112"/>
    </location>
</feature>
<dbReference type="Pfam" id="PF02187">
    <property type="entry name" value="GAS2"/>
    <property type="match status" value="1"/>
</dbReference>
<dbReference type="GO" id="GO:0016055">
    <property type="term" value="P:Wnt signaling pathway"/>
    <property type="evidence" value="ECO:0007669"/>
    <property type="project" value="UniProtKB-KW"/>
</dbReference>
<dbReference type="PROSITE" id="PS51460">
    <property type="entry name" value="GAR"/>
    <property type="match status" value="1"/>
</dbReference>
<dbReference type="Pfam" id="PF21020">
    <property type="entry name" value="Spectrin_4"/>
    <property type="match status" value="1"/>
</dbReference>
<dbReference type="FunFam" id="1.20.58.60:FF:000010">
    <property type="entry name" value="plectin isoform X2"/>
    <property type="match status" value="1"/>
</dbReference>
<dbReference type="InterPro" id="IPR003108">
    <property type="entry name" value="GAR_dom"/>
</dbReference>
<keyword evidence="15" id="KW-0472">Membrane</keyword>
<evidence type="ECO:0000259" key="22">
    <source>
        <dbReference type="PROSITE" id="PS50002"/>
    </source>
</evidence>
<evidence type="ECO:0000256" key="19">
    <source>
        <dbReference type="PROSITE-ProRule" id="PRU00192"/>
    </source>
</evidence>
<dbReference type="FunFam" id="3.30.920.20:FF:000002">
    <property type="entry name" value="dystonin isoform X1"/>
    <property type="match status" value="1"/>
</dbReference>
<evidence type="ECO:0000259" key="23">
    <source>
        <dbReference type="PROSITE" id="PS50021"/>
    </source>
</evidence>
<evidence type="ECO:0000256" key="20">
    <source>
        <dbReference type="SAM" id="Coils"/>
    </source>
</evidence>
<evidence type="ECO:0000313" key="27">
    <source>
        <dbReference type="RefSeq" id="XP_028277930.1"/>
    </source>
</evidence>
<keyword evidence="10" id="KW-0493">Microtubule</keyword>
<evidence type="ECO:0000256" key="11">
    <source>
        <dbReference type="ARBA" id="ARBA00022723"/>
    </source>
</evidence>
<dbReference type="Gene3D" id="1.10.238.10">
    <property type="entry name" value="EF-hand"/>
    <property type="match status" value="1"/>
</dbReference>
<evidence type="ECO:0000259" key="24">
    <source>
        <dbReference type="PROSITE" id="PS50222"/>
    </source>
</evidence>
<evidence type="ECO:0000256" key="10">
    <source>
        <dbReference type="ARBA" id="ARBA00022701"/>
    </source>
</evidence>
<dbReference type="Pfam" id="PF21019">
    <property type="entry name" value="Spectrin_3"/>
    <property type="match status" value="1"/>
</dbReference>
<evidence type="ECO:0000256" key="14">
    <source>
        <dbReference type="ARBA" id="ARBA00023034"/>
    </source>
</evidence>
<dbReference type="GO" id="GO:0045110">
    <property type="term" value="P:intermediate filament bundle assembly"/>
    <property type="evidence" value="ECO:0007669"/>
    <property type="project" value="TreeGrafter"/>
</dbReference>
<keyword evidence="20" id="KW-0175">Coiled coil</keyword>